<sequence>MAGMTAPAPWSSYVALGDSFTEGLWDVVDDDARPDPEMSAWATANPHAPETRWLHLRGWADLLAGHLADRRPEGESVRYANLAVRGKLLPAVVTEQVPVALELEPDLVSLIAGGNDILRPSVDVDAIADRLEDAVVRLREAGIAVLLATGVDAKGSMLISSTRTRVGIFNSHIWSIARRHDAMVLDVWGMRSLHDLRMWSGDRIHLVADGHRRVAQAALVGLGQEPDDAAWDDPLTPLVVPVRDRVTSDAAWFREHAYPWATRRLRGRSSGDTRQPKQPELVTVERRA</sequence>
<dbReference type="Pfam" id="PF13472">
    <property type="entry name" value="Lipase_GDSL_2"/>
    <property type="match status" value="1"/>
</dbReference>
<comment type="caution">
    <text evidence="3">The sequence shown here is derived from an EMBL/GenBank/DDBJ whole genome shotgun (WGS) entry which is preliminary data.</text>
</comment>
<accession>A0A2U1ZY44</accession>
<evidence type="ECO:0000256" key="1">
    <source>
        <dbReference type="SAM" id="MobiDB-lite"/>
    </source>
</evidence>
<evidence type="ECO:0000313" key="4">
    <source>
        <dbReference type="Proteomes" id="UP000245166"/>
    </source>
</evidence>
<dbReference type="PANTHER" id="PTHR43784">
    <property type="entry name" value="GDSL-LIKE LIPASE/ACYLHYDROLASE, PUTATIVE (AFU_ORTHOLOGUE AFUA_2G00820)-RELATED"/>
    <property type="match status" value="1"/>
</dbReference>
<dbReference type="InterPro" id="IPR013830">
    <property type="entry name" value="SGNH_hydro"/>
</dbReference>
<evidence type="ECO:0000259" key="2">
    <source>
        <dbReference type="Pfam" id="PF13472"/>
    </source>
</evidence>
<dbReference type="InterPro" id="IPR036514">
    <property type="entry name" value="SGNH_hydro_sf"/>
</dbReference>
<dbReference type="OrthoDB" id="3465773at2"/>
<feature type="domain" description="SGNH hydrolase-type esterase" evidence="2">
    <location>
        <begin position="15"/>
        <end position="213"/>
    </location>
</feature>
<feature type="region of interest" description="Disordered" evidence="1">
    <location>
        <begin position="267"/>
        <end position="288"/>
    </location>
</feature>
<dbReference type="PANTHER" id="PTHR43784:SF2">
    <property type="entry name" value="GDSL-LIKE LIPASE_ACYLHYDROLASE, PUTATIVE (AFU_ORTHOLOGUE AFUA_2G00820)-RELATED"/>
    <property type="match status" value="1"/>
</dbReference>
<feature type="compositionally biased region" description="Basic and acidic residues" evidence="1">
    <location>
        <begin position="269"/>
        <end position="288"/>
    </location>
</feature>
<organism evidence="3 4">
    <name type="scientific">Serinibacter arcticus</name>
    <dbReference type="NCBI Taxonomy" id="1655435"/>
    <lineage>
        <taxon>Bacteria</taxon>
        <taxon>Bacillati</taxon>
        <taxon>Actinomycetota</taxon>
        <taxon>Actinomycetes</taxon>
        <taxon>Micrococcales</taxon>
        <taxon>Beutenbergiaceae</taxon>
        <taxon>Serinibacter</taxon>
    </lineage>
</organism>
<dbReference type="SUPFAM" id="SSF52266">
    <property type="entry name" value="SGNH hydrolase"/>
    <property type="match status" value="1"/>
</dbReference>
<gene>
    <name evidence="3" type="ORF">C8046_15870</name>
</gene>
<protein>
    <submittedName>
        <fullName evidence="3">G-D-S-L family lipolytic protein</fullName>
    </submittedName>
</protein>
<reference evidence="3 4" key="1">
    <citation type="submission" date="2018-03" db="EMBL/GenBank/DDBJ databases">
        <title>Genome assembly of novel Miniimonas species PCH200.</title>
        <authorList>
            <person name="Thakur V."/>
            <person name="Kumar V."/>
            <person name="Singh D."/>
        </authorList>
    </citation>
    <scope>NUCLEOTIDE SEQUENCE [LARGE SCALE GENOMIC DNA]</scope>
    <source>
        <strain evidence="3 4">PCH200</strain>
    </source>
</reference>
<name>A0A2U1ZY44_9MICO</name>
<dbReference type="AlphaFoldDB" id="A0A2U1ZY44"/>
<proteinExistence type="predicted"/>
<dbReference type="CDD" id="cd01832">
    <property type="entry name" value="SGNH_hydrolase_like_1"/>
    <property type="match status" value="1"/>
</dbReference>
<evidence type="ECO:0000313" key="3">
    <source>
        <dbReference type="EMBL" id="PWD51899.1"/>
    </source>
</evidence>
<dbReference type="Gene3D" id="3.40.50.1110">
    <property type="entry name" value="SGNH hydrolase"/>
    <property type="match status" value="1"/>
</dbReference>
<keyword evidence="4" id="KW-1185">Reference proteome</keyword>
<dbReference type="EMBL" id="PYHR01000002">
    <property type="protein sequence ID" value="PWD51899.1"/>
    <property type="molecule type" value="Genomic_DNA"/>
</dbReference>
<dbReference type="InterPro" id="IPR053140">
    <property type="entry name" value="GDSL_Rv0518-like"/>
</dbReference>
<dbReference type="Proteomes" id="UP000245166">
    <property type="component" value="Unassembled WGS sequence"/>
</dbReference>